<name>A0ABQ5FWE5_9ASTR</name>
<keyword evidence="3" id="KW-1185">Reference proteome</keyword>
<evidence type="ECO:0000256" key="1">
    <source>
        <dbReference type="SAM" id="SignalP"/>
    </source>
</evidence>
<keyword evidence="1" id="KW-0732">Signal</keyword>
<organism evidence="2 3">
    <name type="scientific">Tanacetum coccineum</name>
    <dbReference type="NCBI Taxonomy" id="301880"/>
    <lineage>
        <taxon>Eukaryota</taxon>
        <taxon>Viridiplantae</taxon>
        <taxon>Streptophyta</taxon>
        <taxon>Embryophyta</taxon>
        <taxon>Tracheophyta</taxon>
        <taxon>Spermatophyta</taxon>
        <taxon>Magnoliopsida</taxon>
        <taxon>eudicotyledons</taxon>
        <taxon>Gunneridae</taxon>
        <taxon>Pentapetalae</taxon>
        <taxon>asterids</taxon>
        <taxon>campanulids</taxon>
        <taxon>Asterales</taxon>
        <taxon>Asteraceae</taxon>
        <taxon>Asteroideae</taxon>
        <taxon>Anthemideae</taxon>
        <taxon>Anthemidinae</taxon>
        <taxon>Tanacetum</taxon>
    </lineage>
</organism>
<evidence type="ECO:0000313" key="2">
    <source>
        <dbReference type="EMBL" id="GJT67584.1"/>
    </source>
</evidence>
<proteinExistence type="predicted"/>
<dbReference type="Proteomes" id="UP001151760">
    <property type="component" value="Unassembled WGS sequence"/>
</dbReference>
<gene>
    <name evidence="2" type="ORF">Tco_1019064</name>
</gene>
<dbReference type="EMBL" id="BQNB010017822">
    <property type="protein sequence ID" value="GJT67584.1"/>
    <property type="molecule type" value="Genomic_DNA"/>
</dbReference>
<feature type="signal peptide" evidence="1">
    <location>
        <begin position="1"/>
        <end position="31"/>
    </location>
</feature>
<feature type="chain" id="PRO_5046613933" evidence="1">
    <location>
        <begin position="32"/>
        <end position="81"/>
    </location>
</feature>
<evidence type="ECO:0000313" key="3">
    <source>
        <dbReference type="Proteomes" id="UP001151760"/>
    </source>
</evidence>
<accession>A0ABQ5FWE5</accession>
<protein>
    <submittedName>
        <fullName evidence="2">Uncharacterized protein</fullName>
    </submittedName>
</protein>
<comment type="caution">
    <text evidence="2">The sequence shown here is derived from an EMBL/GenBank/DDBJ whole genome shotgun (WGS) entry which is preliminary data.</text>
</comment>
<reference evidence="2" key="1">
    <citation type="journal article" date="2022" name="Int. J. Mol. Sci.">
        <title>Draft Genome of Tanacetum Coccineum: Genomic Comparison of Closely Related Tanacetum-Family Plants.</title>
        <authorList>
            <person name="Yamashiro T."/>
            <person name="Shiraishi A."/>
            <person name="Nakayama K."/>
            <person name="Satake H."/>
        </authorList>
    </citation>
    <scope>NUCLEOTIDE SEQUENCE</scope>
</reference>
<reference evidence="2" key="2">
    <citation type="submission" date="2022-01" db="EMBL/GenBank/DDBJ databases">
        <authorList>
            <person name="Yamashiro T."/>
            <person name="Shiraishi A."/>
            <person name="Satake H."/>
            <person name="Nakayama K."/>
        </authorList>
    </citation>
    <scope>NUCLEOTIDE SEQUENCE</scope>
</reference>
<sequence length="81" mass="8918">MLTPPGPKWPRPLLCALFSMCLVTWRWCVSSVPLSPVVVSEVPYKLLRENIEFGSRIVVLGKGLLEHGSPELEMGITKGGI</sequence>